<dbReference type="Proteomes" id="UP000694542">
    <property type="component" value="Chromosome 5"/>
</dbReference>
<reference evidence="2" key="1">
    <citation type="submission" date="2018-10" db="EMBL/GenBank/DDBJ databases">
        <title>De novo assembly of a Great Dane genome.</title>
        <authorList>
            <person name="Kidd J.M."/>
            <person name="Pendleton A.L."/>
            <person name="Shen F."/>
            <person name="Emery S."/>
        </authorList>
    </citation>
    <scope>NUCLEOTIDE SEQUENCE [LARGE SCALE GENOMIC DNA]</scope>
    <source>
        <strain evidence="2">Great Dane</strain>
    </source>
</reference>
<dbReference type="Ensembl" id="ENSCAFT00040037966.1">
    <property type="protein sequence ID" value="ENSCAFP00040033095.1"/>
    <property type="gene ID" value="ENSCAFG00040020526.1"/>
</dbReference>
<evidence type="ECO:0000313" key="2">
    <source>
        <dbReference type="Ensembl" id="ENSCAFP00040033095.1"/>
    </source>
</evidence>
<dbReference type="AlphaFoldDB" id="A0A8C0T9F9"/>
<sequence>GRAGTLRTPRCARPRTPPPGPLSPATAPRASHLRTSTGPTVPICTEPPTASELEFCSYPHPRLGPYRLRSFRWTNFVY</sequence>
<evidence type="ECO:0000313" key="3">
    <source>
        <dbReference type="Proteomes" id="UP000694542"/>
    </source>
</evidence>
<organism evidence="2 3">
    <name type="scientific">Canis lupus familiaris</name>
    <name type="common">Dog</name>
    <name type="synonym">Canis familiaris</name>
    <dbReference type="NCBI Taxonomy" id="9615"/>
    <lineage>
        <taxon>Eukaryota</taxon>
        <taxon>Metazoa</taxon>
        <taxon>Chordata</taxon>
        <taxon>Craniata</taxon>
        <taxon>Vertebrata</taxon>
        <taxon>Euteleostomi</taxon>
        <taxon>Mammalia</taxon>
        <taxon>Eutheria</taxon>
        <taxon>Laurasiatheria</taxon>
        <taxon>Carnivora</taxon>
        <taxon>Caniformia</taxon>
        <taxon>Canidae</taxon>
        <taxon>Canis</taxon>
    </lineage>
</organism>
<reference evidence="2" key="2">
    <citation type="submission" date="2025-08" db="UniProtKB">
        <authorList>
            <consortium name="Ensembl"/>
        </authorList>
    </citation>
    <scope>IDENTIFICATION</scope>
</reference>
<proteinExistence type="predicted"/>
<protein>
    <submittedName>
        <fullName evidence="2">Uncharacterized protein</fullName>
    </submittedName>
</protein>
<accession>A0A8C0T9F9</accession>
<evidence type="ECO:0000256" key="1">
    <source>
        <dbReference type="SAM" id="MobiDB-lite"/>
    </source>
</evidence>
<name>A0A8C0T9F9_CANLF</name>
<feature type="region of interest" description="Disordered" evidence="1">
    <location>
        <begin position="1"/>
        <end position="44"/>
    </location>
</feature>